<evidence type="ECO:0000256" key="3">
    <source>
        <dbReference type="ARBA" id="ARBA00010199"/>
    </source>
</evidence>
<proteinExistence type="inferred from homology"/>
<dbReference type="InterPro" id="IPR002528">
    <property type="entry name" value="MATE_fam"/>
</dbReference>
<dbReference type="PIRSF" id="PIRSF006603">
    <property type="entry name" value="DinF"/>
    <property type="match status" value="1"/>
</dbReference>
<feature type="transmembrane region" description="Helical" evidence="14">
    <location>
        <begin position="126"/>
        <end position="144"/>
    </location>
</feature>
<organism evidence="15 16">
    <name type="scientific">Gehongia tenuis</name>
    <dbReference type="NCBI Taxonomy" id="2763655"/>
    <lineage>
        <taxon>Bacteria</taxon>
        <taxon>Bacillati</taxon>
        <taxon>Bacillota</taxon>
        <taxon>Clostridia</taxon>
        <taxon>Christensenellales</taxon>
        <taxon>Christensenellaceae</taxon>
        <taxon>Gehongia</taxon>
    </lineage>
</organism>
<evidence type="ECO:0000256" key="11">
    <source>
        <dbReference type="ARBA" id="ARBA00023136"/>
    </source>
</evidence>
<keyword evidence="16" id="KW-1185">Reference proteome</keyword>
<dbReference type="GO" id="GO:0006811">
    <property type="term" value="P:monoatomic ion transport"/>
    <property type="evidence" value="ECO:0007669"/>
    <property type="project" value="UniProtKB-KW"/>
</dbReference>
<keyword evidence="10" id="KW-0406">Ion transport</keyword>
<keyword evidence="6" id="KW-0050">Antiport</keyword>
<reference evidence="15" key="1">
    <citation type="submission" date="2020-08" db="EMBL/GenBank/DDBJ databases">
        <title>Genome public.</title>
        <authorList>
            <person name="Liu C."/>
            <person name="Sun Q."/>
        </authorList>
    </citation>
    <scope>NUCLEOTIDE SEQUENCE</scope>
    <source>
        <strain evidence="15">NSJ-53</strain>
    </source>
</reference>
<comment type="function">
    <text evidence="1">Multidrug efflux pump.</text>
</comment>
<feature type="transmembrane region" description="Helical" evidence="14">
    <location>
        <begin position="420"/>
        <end position="438"/>
    </location>
</feature>
<accession>A0A926HPQ7</accession>
<feature type="compositionally biased region" description="Basic and acidic residues" evidence="13">
    <location>
        <begin position="1"/>
        <end position="11"/>
    </location>
</feature>
<dbReference type="InterPro" id="IPR050222">
    <property type="entry name" value="MATE_MdtK"/>
</dbReference>
<feature type="transmembrane region" description="Helical" evidence="14">
    <location>
        <begin position="221"/>
        <end position="247"/>
    </location>
</feature>
<evidence type="ECO:0000256" key="2">
    <source>
        <dbReference type="ARBA" id="ARBA00004651"/>
    </source>
</evidence>
<feature type="transmembrane region" description="Helical" evidence="14">
    <location>
        <begin position="354"/>
        <end position="377"/>
    </location>
</feature>
<protein>
    <recommendedName>
        <fullName evidence="4">Probable multidrug resistance protein NorM</fullName>
    </recommendedName>
    <alternativeName>
        <fullName evidence="12">Multidrug-efflux transporter</fullName>
    </alternativeName>
</protein>
<dbReference type="PANTHER" id="PTHR43298">
    <property type="entry name" value="MULTIDRUG RESISTANCE PROTEIN NORM-RELATED"/>
    <property type="match status" value="1"/>
</dbReference>
<keyword evidence="9 14" id="KW-1133">Transmembrane helix</keyword>
<keyword evidence="11 14" id="KW-0472">Membrane</keyword>
<sequence>MDLHKPPDENSPKVSAAEEALPQDGNTSSAAETYMPSKKEMRKDVIQLAWPSVTELVLISLMGLVDNIMVGRLGTYAITAVGLTNQPRLLFLATFVAMNVGATALIARFKGADNKEDANKVLRQNLLLTLLLSIIVSTAGYFIIEPFLAWVGAGPDTLPYATSYMKIQLLGLISNTLALAITAALRGAGNTRASMFVNLTANVCNVFFNYGLIYGNFGMPALGVAGASLATVIGQVIGCVLAFCMVLGRHQYVSLRDPGSWKPDFPMIRRIVRIGIPSMIEQLVMRVGMTTFVRTVSSLGTAVFAAHQISLNILQLTFTNGQAFGIAATTLVGQSLGKGRPDLAKAYARQTQRLCMVLSIVLASCFILFGAQLAGLFTEDQTVIAMSVPILMMVAALQPFQNSYMVYAGALRGAGDTRSVAVITGIGIMLIRPGLAAFNVNVLSWGLTGAWVALVFDQLFRFAFGLVRFRRGKWVNIKV</sequence>
<dbReference type="GO" id="GO:0042910">
    <property type="term" value="F:xenobiotic transmembrane transporter activity"/>
    <property type="evidence" value="ECO:0007669"/>
    <property type="project" value="InterPro"/>
</dbReference>
<comment type="similarity">
    <text evidence="3">Belongs to the multi antimicrobial extrusion (MATE) (TC 2.A.66.1) family.</text>
</comment>
<evidence type="ECO:0000256" key="12">
    <source>
        <dbReference type="ARBA" id="ARBA00031636"/>
    </source>
</evidence>
<dbReference type="InterPro" id="IPR048279">
    <property type="entry name" value="MdtK-like"/>
</dbReference>
<evidence type="ECO:0000256" key="5">
    <source>
        <dbReference type="ARBA" id="ARBA00022448"/>
    </source>
</evidence>
<dbReference type="GO" id="GO:0015297">
    <property type="term" value="F:antiporter activity"/>
    <property type="evidence" value="ECO:0007669"/>
    <property type="project" value="UniProtKB-KW"/>
</dbReference>
<dbReference type="GO" id="GO:0005886">
    <property type="term" value="C:plasma membrane"/>
    <property type="evidence" value="ECO:0007669"/>
    <property type="project" value="UniProtKB-SubCell"/>
</dbReference>
<evidence type="ECO:0000256" key="13">
    <source>
        <dbReference type="SAM" id="MobiDB-lite"/>
    </source>
</evidence>
<feature type="transmembrane region" description="Helical" evidence="14">
    <location>
        <begin position="383"/>
        <end position="400"/>
    </location>
</feature>
<evidence type="ECO:0000256" key="10">
    <source>
        <dbReference type="ARBA" id="ARBA00023065"/>
    </source>
</evidence>
<feature type="transmembrane region" description="Helical" evidence="14">
    <location>
        <begin position="89"/>
        <end position="106"/>
    </location>
</feature>
<feature type="transmembrane region" description="Helical" evidence="14">
    <location>
        <begin position="196"/>
        <end position="215"/>
    </location>
</feature>
<keyword evidence="8 14" id="KW-0812">Transmembrane</keyword>
<dbReference type="Proteomes" id="UP000623172">
    <property type="component" value="Unassembled WGS sequence"/>
</dbReference>
<dbReference type="EMBL" id="JACRSR010000002">
    <property type="protein sequence ID" value="MBC8531468.1"/>
    <property type="molecule type" value="Genomic_DNA"/>
</dbReference>
<dbReference type="AlphaFoldDB" id="A0A926HPQ7"/>
<evidence type="ECO:0000256" key="4">
    <source>
        <dbReference type="ARBA" id="ARBA00020268"/>
    </source>
</evidence>
<dbReference type="NCBIfam" id="TIGR00797">
    <property type="entry name" value="matE"/>
    <property type="match status" value="1"/>
</dbReference>
<keyword evidence="7" id="KW-1003">Cell membrane</keyword>
<dbReference type="CDD" id="cd13137">
    <property type="entry name" value="MATE_NorM_like"/>
    <property type="match status" value="1"/>
</dbReference>
<evidence type="ECO:0000256" key="14">
    <source>
        <dbReference type="SAM" id="Phobius"/>
    </source>
</evidence>
<name>A0A926HPQ7_9FIRM</name>
<feature type="transmembrane region" description="Helical" evidence="14">
    <location>
        <begin position="164"/>
        <end position="184"/>
    </location>
</feature>
<evidence type="ECO:0000256" key="7">
    <source>
        <dbReference type="ARBA" id="ARBA00022475"/>
    </source>
</evidence>
<comment type="subcellular location">
    <subcellularLocation>
        <location evidence="2">Cell membrane</location>
        <topology evidence="2">Multi-pass membrane protein</topology>
    </subcellularLocation>
</comment>
<dbReference type="PANTHER" id="PTHR43298:SF2">
    <property type="entry name" value="FMN_FAD EXPORTER YEEO-RELATED"/>
    <property type="match status" value="1"/>
</dbReference>
<feature type="region of interest" description="Disordered" evidence="13">
    <location>
        <begin position="1"/>
        <end position="31"/>
    </location>
</feature>
<comment type="caution">
    <text evidence="15">The sequence shown here is derived from an EMBL/GenBank/DDBJ whole genome shotgun (WGS) entry which is preliminary data.</text>
</comment>
<feature type="transmembrane region" description="Helical" evidence="14">
    <location>
        <begin position="444"/>
        <end position="464"/>
    </location>
</feature>
<evidence type="ECO:0000313" key="16">
    <source>
        <dbReference type="Proteomes" id="UP000623172"/>
    </source>
</evidence>
<evidence type="ECO:0000256" key="8">
    <source>
        <dbReference type="ARBA" id="ARBA00022692"/>
    </source>
</evidence>
<evidence type="ECO:0000256" key="6">
    <source>
        <dbReference type="ARBA" id="ARBA00022449"/>
    </source>
</evidence>
<evidence type="ECO:0000256" key="9">
    <source>
        <dbReference type="ARBA" id="ARBA00022989"/>
    </source>
</evidence>
<gene>
    <name evidence="15" type="ORF">H8696_06355</name>
</gene>
<evidence type="ECO:0000313" key="15">
    <source>
        <dbReference type="EMBL" id="MBC8531468.1"/>
    </source>
</evidence>
<dbReference type="Pfam" id="PF01554">
    <property type="entry name" value="MatE"/>
    <property type="match status" value="2"/>
</dbReference>
<dbReference type="RefSeq" id="WP_249316057.1">
    <property type="nucleotide sequence ID" value="NZ_JACRSR010000002.1"/>
</dbReference>
<evidence type="ECO:0000256" key="1">
    <source>
        <dbReference type="ARBA" id="ARBA00003408"/>
    </source>
</evidence>
<feature type="transmembrane region" description="Helical" evidence="14">
    <location>
        <begin position="48"/>
        <end position="69"/>
    </location>
</feature>
<keyword evidence="5" id="KW-0813">Transport</keyword>